<keyword evidence="3" id="KW-1185">Reference proteome</keyword>
<dbReference type="EMBL" id="PYDT01000003">
    <property type="protein sequence ID" value="THU65130.1"/>
    <property type="molecule type" value="Genomic_DNA"/>
</dbReference>
<reference evidence="2 3" key="1">
    <citation type="journal article" date="2019" name="Nat. Plants">
        <title>Genome sequencing of Musa balbisiana reveals subgenome evolution and function divergence in polyploid bananas.</title>
        <authorList>
            <person name="Yao X."/>
        </authorList>
    </citation>
    <scope>NUCLEOTIDE SEQUENCE [LARGE SCALE GENOMIC DNA]</scope>
    <source>
        <strain evidence="3">cv. DH-PKW</strain>
        <tissue evidence="2">Leaves</tissue>
    </source>
</reference>
<evidence type="ECO:0000313" key="2">
    <source>
        <dbReference type="EMBL" id="THU65130.1"/>
    </source>
</evidence>
<comment type="caution">
    <text evidence="2">The sequence shown here is derived from an EMBL/GenBank/DDBJ whole genome shotgun (WGS) entry which is preliminary data.</text>
</comment>
<feature type="region of interest" description="Disordered" evidence="1">
    <location>
        <begin position="25"/>
        <end position="45"/>
    </location>
</feature>
<accession>A0A4S8JSP6</accession>
<evidence type="ECO:0000313" key="3">
    <source>
        <dbReference type="Proteomes" id="UP000317650"/>
    </source>
</evidence>
<organism evidence="2 3">
    <name type="scientific">Musa balbisiana</name>
    <name type="common">Banana</name>
    <dbReference type="NCBI Taxonomy" id="52838"/>
    <lineage>
        <taxon>Eukaryota</taxon>
        <taxon>Viridiplantae</taxon>
        <taxon>Streptophyta</taxon>
        <taxon>Embryophyta</taxon>
        <taxon>Tracheophyta</taxon>
        <taxon>Spermatophyta</taxon>
        <taxon>Magnoliopsida</taxon>
        <taxon>Liliopsida</taxon>
        <taxon>Zingiberales</taxon>
        <taxon>Musaceae</taxon>
        <taxon>Musa</taxon>
    </lineage>
</organism>
<protein>
    <submittedName>
        <fullName evidence="2">Uncharacterized protein</fullName>
    </submittedName>
</protein>
<dbReference type="Proteomes" id="UP000317650">
    <property type="component" value="Chromosome 5"/>
</dbReference>
<evidence type="ECO:0000256" key="1">
    <source>
        <dbReference type="SAM" id="MobiDB-lite"/>
    </source>
</evidence>
<feature type="region of interest" description="Disordered" evidence="1">
    <location>
        <begin position="98"/>
        <end position="117"/>
    </location>
</feature>
<dbReference type="AlphaFoldDB" id="A0A4S8JSP6"/>
<feature type="compositionally biased region" description="Acidic residues" evidence="1">
    <location>
        <begin position="25"/>
        <end position="37"/>
    </location>
</feature>
<gene>
    <name evidence="2" type="ORF">C4D60_Mb05t00410</name>
</gene>
<feature type="compositionally biased region" description="Basic and acidic residues" evidence="1">
    <location>
        <begin position="102"/>
        <end position="112"/>
    </location>
</feature>
<sequence>MRAKDYNSPNIFTAELFDYTTVEEEAHEETQEEETKDEAEIQVGREGGLPRWEGCTVGTLRESVPSVALRLSSSNFIFCLGNRVAKRSEHLRLAFRGMANPSRERHHEDEQAGKNAKRTKVGMVEFELWLNVGNYT</sequence>
<proteinExistence type="predicted"/>
<name>A0A4S8JSP6_MUSBA</name>